<dbReference type="Pfam" id="PF13668">
    <property type="entry name" value="Ferritin_2"/>
    <property type="match status" value="1"/>
</dbReference>
<dbReference type="EMBL" id="ML120390">
    <property type="protein sequence ID" value="RPA99074.1"/>
    <property type="molecule type" value="Genomic_DNA"/>
</dbReference>
<evidence type="ECO:0000256" key="1">
    <source>
        <dbReference type="SAM" id="SignalP"/>
    </source>
</evidence>
<keyword evidence="3" id="KW-1185">Reference proteome</keyword>
<dbReference type="AlphaFoldDB" id="A0A3N4JZF7"/>
<evidence type="ECO:0000313" key="2">
    <source>
        <dbReference type="EMBL" id="RPA99074.1"/>
    </source>
</evidence>
<protein>
    <submittedName>
        <fullName evidence="2">Uncharacterized protein</fullName>
    </submittedName>
</protein>
<feature type="chain" id="PRO_5018102266" evidence="1">
    <location>
        <begin position="22"/>
        <end position="282"/>
    </location>
</feature>
<evidence type="ECO:0000313" key="3">
    <source>
        <dbReference type="Proteomes" id="UP000276215"/>
    </source>
</evidence>
<gene>
    <name evidence="2" type="ORF">L873DRAFT_1768251</name>
</gene>
<dbReference type="STRING" id="1336337.A0A3N4JZF7"/>
<dbReference type="Proteomes" id="UP000276215">
    <property type="component" value="Unassembled WGS sequence"/>
</dbReference>
<proteinExistence type="predicted"/>
<feature type="signal peptide" evidence="1">
    <location>
        <begin position="1"/>
        <end position="21"/>
    </location>
</feature>
<dbReference type="OrthoDB" id="1001765at2759"/>
<organism evidence="2 3">
    <name type="scientific">Choiromyces venosus 120613-1</name>
    <dbReference type="NCBI Taxonomy" id="1336337"/>
    <lineage>
        <taxon>Eukaryota</taxon>
        <taxon>Fungi</taxon>
        <taxon>Dikarya</taxon>
        <taxon>Ascomycota</taxon>
        <taxon>Pezizomycotina</taxon>
        <taxon>Pezizomycetes</taxon>
        <taxon>Pezizales</taxon>
        <taxon>Tuberaceae</taxon>
        <taxon>Choiromyces</taxon>
    </lineage>
</organism>
<keyword evidence="1" id="KW-0732">Signal</keyword>
<reference evidence="2 3" key="1">
    <citation type="journal article" date="2018" name="Nat. Ecol. Evol.">
        <title>Pezizomycetes genomes reveal the molecular basis of ectomycorrhizal truffle lifestyle.</title>
        <authorList>
            <person name="Murat C."/>
            <person name="Payen T."/>
            <person name="Noel B."/>
            <person name="Kuo A."/>
            <person name="Morin E."/>
            <person name="Chen J."/>
            <person name="Kohler A."/>
            <person name="Krizsan K."/>
            <person name="Balestrini R."/>
            <person name="Da Silva C."/>
            <person name="Montanini B."/>
            <person name="Hainaut M."/>
            <person name="Levati E."/>
            <person name="Barry K.W."/>
            <person name="Belfiori B."/>
            <person name="Cichocki N."/>
            <person name="Clum A."/>
            <person name="Dockter R.B."/>
            <person name="Fauchery L."/>
            <person name="Guy J."/>
            <person name="Iotti M."/>
            <person name="Le Tacon F."/>
            <person name="Lindquist E.A."/>
            <person name="Lipzen A."/>
            <person name="Malagnac F."/>
            <person name="Mello A."/>
            <person name="Molinier V."/>
            <person name="Miyauchi S."/>
            <person name="Poulain J."/>
            <person name="Riccioni C."/>
            <person name="Rubini A."/>
            <person name="Sitrit Y."/>
            <person name="Splivallo R."/>
            <person name="Traeger S."/>
            <person name="Wang M."/>
            <person name="Zifcakova L."/>
            <person name="Wipf D."/>
            <person name="Zambonelli A."/>
            <person name="Paolocci F."/>
            <person name="Nowrousian M."/>
            <person name="Ottonello S."/>
            <person name="Baldrian P."/>
            <person name="Spatafora J.W."/>
            <person name="Henrissat B."/>
            <person name="Nagy L.G."/>
            <person name="Aury J.M."/>
            <person name="Wincker P."/>
            <person name="Grigoriev I.V."/>
            <person name="Bonfante P."/>
            <person name="Martin F.M."/>
        </authorList>
    </citation>
    <scope>NUCLEOTIDE SEQUENCE [LARGE SCALE GENOMIC DNA]</scope>
    <source>
        <strain evidence="2 3">120613-1</strain>
    </source>
</reference>
<sequence>MMECSTGLFVAAAAVLQSVFSAPVVEKMQAVDDGIILNYALTLGHLENTFYRQGSENFTQAEFLAAGFTPEFYANLKEIALGEATHVGFLEKGLAAGGAVPVKLCTYAFGATTVEQLSVGFWRVGVSAYLGCRSKYYGEAYLTAAGSVPTVEARHSMPPLTFNEVFSLAFHFITSCPSDSPPLPFKALPTLSAASEEAIKAGSMITFTTGPGAKTHHECIYAAVISVTGPIFVKAEVVQENSFVVLVPKGVNGRTNVVLTSNGRAVRDDTTIAGPPIIEITN</sequence>
<name>A0A3N4JZF7_9PEZI</name>
<accession>A0A3N4JZF7</accession>